<keyword evidence="2" id="KW-1185">Reference proteome</keyword>
<dbReference type="EMBL" id="CP117269">
    <property type="protein sequence ID" value="WFS26191.1"/>
    <property type="molecule type" value="Genomic_DNA"/>
</dbReference>
<name>A0ABY8IR40_9HYPH</name>
<keyword evidence="1" id="KW-0614">Plasmid</keyword>
<dbReference type="Pfam" id="PF13531">
    <property type="entry name" value="SBP_bac_11"/>
    <property type="match status" value="1"/>
</dbReference>
<organism evidence="1 2">
    <name type="scientific">Rhizobium rhododendri</name>
    <dbReference type="NCBI Taxonomy" id="2506430"/>
    <lineage>
        <taxon>Bacteria</taxon>
        <taxon>Pseudomonadati</taxon>
        <taxon>Pseudomonadota</taxon>
        <taxon>Alphaproteobacteria</taxon>
        <taxon>Hyphomicrobiales</taxon>
        <taxon>Rhizobiaceae</taxon>
        <taxon>Rhizobium/Agrobacterium group</taxon>
        <taxon>Rhizobium</taxon>
    </lineage>
</organism>
<dbReference type="InterPro" id="IPR050682">
    <property type="entry name" value="ModA/WtpA"/>
</dbReference>
<dbReference type="Proteomes" id="UP000318939">
    <property type="component" value="Plasmid pTi6.2"/>
</dbReference>
<reference evidence="1" key="2">
    <citation type="journal article" date="2023" name="MicrobiologyOpen">
        <title>Genomics of the tumorigenes clade of the family Rhizobiaceae and description of Rhizobium rhododendri sp. nov.</title>
        <authorList>
            <person name="Kuzmanovic N."/>
            <person name="diCenzo G.C."/>
            <person name="Bunk B."/>
            <person name="Sproeer C."/>
            <person name="Fruehling A."/>
            <person name="Neumann-Schaal M."/>
            <person name="Overmann J."/>
            <person name="Smalla K."/>
        </authorList>
    </citation>
    <scope>NUCLEOTIDE SEQUENCE</scope>
    <source>
        <strain evidence="1">Rho-6.2</strain>
        <plasmid evidence="1">pTi6.2</plasmid>
    </source>
</reference>
<accession>A0ABY8IR40</accession>
<evidence type="ECO:0000313" key="2">
    <source>
        <dbReference type="Proteomes" id="UP000318939"/>
    </source>
</evidence>
<reference evidence="1" key="1">
    <citation type="journal article" date="2019" name="Phytopathology">
        <title>A Novel Group of Rhizobium tumorigenes-Like Agrobacteria Associated with Crown Gall Disease of Rhododendron and Blueberry.</title>
        <authorList>
            <person name="Kuzmanovic N."/>
            <person name="Behrens P."/>
            <person name="Idczak E."/>
            <person name="Wagner S."/>
            <person name="Gotz M."/>
            <person name="Sproer C."/>
            <person name="Bunk B."/>
            <person name="Overmann J."/>
            <person name="Smalla K."/>
        </authorList>
    </citation>
    <scope>NUCLEOTIDE SEQUENCE</scope>
    <source>
        <strain evidence="1">Rho-6.2</strain>
    </source>
</reference>
<dbReference type="PANTHER" id="PTHR30632:SF0">
    <property type="entry name" value="SULFATE-BINDING PROTEIN"/>
    <property type="match status" value="1"/>
</dbReference>
<dbReference type="Gene3D" id="3.40.190.10">
    <property type="entry name" value="Periplasmic binding protein-like II"/>
    <property type="match status" value="2"/>
</dbReference>
<evidence type="ECO:0000313" key="1">
    <source>
        <dbReference type="EMBL" id="WFS26191.1"/>
    </source>
</evidence>
<dbReference type="SUPFAM" id="SSF53850">
    <property type="entry name" value="Periplasmic binding protein-like II"/>
    <property type="match status" value="1"/>
</dbReference>
<geneLocation type="plasmid" evidence="1 2">
    <name>pTi6.2</name>
</geneLocation>
<dbReference type="RefSeq" id="WP_161991032.1">
    <property type="nucleotide sequence ID" value="NZ_CP117269.1"/>
</dbReference>
<gene>
    <name evidence="1" type="ORF">PR018_26305</name>
</gene>
<sequence>MQTRIKPTPLIVLAAGSLRNVFVEIISEFERQLGIPVHIEHGPAGLLREKIEEGALFDVFASANLAHPEKLHSLGLTGPVLCFAQNRLCLIARRSLAVNEENLIDVLADPEVRLGTSTPMADPSGDYAVEFFQNVERRHPGKGRLLAGKAQALVGGRNSAPIPKGRTPAGYLIGQGTVDTFISYASNGLLNEGDPNLVVVPLPEALGPTAKYGVSLRRNAAGSAALFRNHLFTPTTKLALAGHGYVADGDSSYEAPANARPRKIRATI</sequence>
<dbReference type="PANTHER" id="PTHR30632">
    <property type="entry name" value="MOLYBDATE-BINDING PERIPLASMIC PROTEIN"/>
    <property type="match status" value="1"/>
</dbReference>
<proteinExistence type="predicted"/>
<protein>
    <submittedName>
        <fullName evidence="1">Substrate-binding domain-containing protein</fullName>
    </submittedName>
</protein>